<dbReference type="OrthoDB" id="2058691at2"/>
<reference evidence="1" key="2">
    <citation type="submission" date="2021-09" db="EMBL/GenBank/DDBJ databases">
        <authorList>
            <person name="Gilroy R."/>
        </authorList>
    </citation>
    <scope>NUCLEOTIDE SEQUENCE</scope>
    <source>
        <strain evidence="1">USAMLcec4-12693</strain>
    </source>
</reference>
<dbReference type="EMBL" id="DYXE01000016">
    <property type="protein sequence ID" value="HJH48972.1"/>
    <property type="molecule type" value="Genomic_DNA"/>
</dbReference>
<protein>
    <submittedName>
        <fullName evidence="1">Uncharacterized protein</fullName>
    </submittedName>
</protein>
<dbReference type="Proteomes" id="UP000813420">
    <property type="component" value="Unassembled WGS sequence"/>
</dbReference>
<sequence length="112" mass="13053">MKIAEIDTDDLPIWMCAVVDTVSENCKKRLKTSPQYSRIVEESDKLLSQYPFISTLIDRDKIETPMNLTLEQTKALSRFLALDADREDYERIQLYLMGCQHTIEVLQLLELL</sequence>
<reference evidence="1" key="1">
    <citation type="journal article" date="2021" name="PeerJ">
        <title>Extensive microbial diversity within the chicken gut microbiome revealed by metagenomics and culture.</title>
        <authorList>
            <person name="Gilroy R."/>
            <person name="Ravi A."/>
            <person name="Getino M."/>
            <person name="Pursley I."/>
            <person name="Horton D.L."/>
            <person name="Alikhan N.F."/>
            <person name="Baker D."/>
            <person name="Gharbi K."/>
            <person name="Hall N."/>
            <person name="Watson M."/>
            <person name="Adriaenssens E.M."/>
            <person name="Foster-Nyarko E."/>
            <person name="Jarju S."/>
            <person name="Secka A."/>
            <person name="Antonio M."/>
            <person name="Oren A."/>
            <person name="Chaudhuri R.R."/>
            <person name="La Ragione R."/>
            <person name="Hildebrand F."/>
            <person name="Pallen M.J."/>
        </authorList>
    </citation>
    <scope>NUCLEOTIDE SEQUENCE</scope>
    <source>
        <strain evidence="1">USAMLcec4-12693</strain>
    </source>
</reference>
<proteinExistence type="predicted"/>
<dbReference type="AlphaFoldDB" id="A0A9D2VWF7"/>
<accession>A0A9D2VWF7</accession>
<gene>
    <name evidence="1" type="ORF">K8V39_01765</name>
</gene>
<evidence type="ECO:0000313" key="1">
    <source>
        <dbReference type="EMBL" id="HJH48972.1"/>
    </source>
</evidence>
<evidence type="ECO:0000313" key="2">
    <source>
        <dbReference type="Proteomes" id="UP000813420"/>
    </source>
</evidence>
<comment type="caution">
    <text evidence="1">The sequence shown here is derived from an EMBL/GenBank/DDBJ whole genome shotgun (WGS) entry which is preliminary data.</text>
</comment>
<organism evidence="1 2">
    <name type="scientific">Merdimonas faecis</name>
    <dbReference type="NCBI Taxonomy" id="1653435"/>
    <lineage>
        <taxon>Bacteria</taxon>
        <taxon>Bacillati</taxon>
        <taxon>Bacillota</taxon>
        <taxon>Clostridia</taxon>
        <taxon>Lachnospirales</taxon>
        <taxon>Lachnospiraceae</taxon>
        <taxon>Merdimonas</taxon>
    </lineage>
</organism>
<name>A0A9D2VWF7_9FIRM</name>
<dbReference type="RefSeq" id="WP_070090300.1">
    <property type="nucleotide sequence ID" value="NZ_CABMJS010000039.1"/>
</dbReference>